<name>B6SJ71_MAIZE</name>
<protein>
    <submittedName>
        <fullName evidence="1">Uncharacterized protein</fullName>
    </submittedName>
</protein>
<accession>B6SJ71</accession>
<proteinExistence type="evidence at transcript level"/>
<organism evidence="1">
    <name type="scientific">Zea mays</name>
    <name type="common">Maize</name>
    <dbReference type="NCBI Taxonomy" id="4577"/>
    <lineage>
        <taxon>Eukaryota</taxon>
        <taxon>Viridiplantae</taxon>
        <taxon>Streptophyta</taxon>
        <taxon>Embryophyta</taxon>
        <taxon>Tracheophyta</taxon>
        <taxon>Spermatophyta</taxon>
        <taxon>Magnoliopsida</taxon>
        <taxon>Liliopsida</taxon>
        <taxon>Poales</taxon>
        <taxon>Poaceae</taxon>
        <taxon>PACMAD clade</taxon>
        <taxon>Panicoideae</taxon>
        <taxon>Andropogonodae</taxon>
        <taxon>Andropogoneae</taxon>
        <taxon>Tripsacinae</taxon>
        <taxon>Zea</taxon>
    </lineage>
</organism>
<dbReference type="EMBL" id="EU952786">
    <property type="protein sequence ID" value="ACG24904.1"/>
    <property type="molecule type" value="mRNA"/>
</dbReference>
<evidence type="ECO:0000313" key="1">
    <source>
        <dbReference type="EMBL" id="ACG24904.1"/>
    </source>
</evidence>
<sequence>MSTPDHPSLPFFIHLPALADHSTCGGCRRRRRPRKLSYEWLDTACKRGGWAWE</sequence>
<dbReference type="AlphaFoldDB" id="B6SJ71"/>
<reference evidence="1" key="1">
    <citation type="journal article" date="2009" name="Plant Mol. Biol.">
        <title>Insights into corn genes derived from large-scale cDNA sequencing.</title>
        <authorList>
            <person name="Alexandrov N.N."/>
            <person name="Brover V.V."/>
            <person name="Freidin S."/>
            <person name="Troukhan M.E."/>
            <person name="Tatarinova T.V."/>
            <person name="Zhang H."/>
            <person name="Swaller T.J."/>
            <person name="Lu Y.P."/>
            <person name="Bouck J."/>
            <person name="Flavell R.B."/>
            <person name="Feldmann K.A."/>
        </authorList>
    </citation>
    <scope>NUCLEOTIDE SEQUENCE</scope>
</reference>